<dbReference type="SUPFAM" id="SSF56219">
    <property type="entry name" value="DNase I-like"/>
    <property type="match status" value="1"/>
</dbReference>
<sequence>MHAVVEEEVLEELEAEVQQQPDYMQSVARSFPEASESRFGRRRFGRREKSCGAASDYGLELREAEEARALSAAKQQRQSLSSRRHRRERSVAPFHESIKSAIIDSKVSPFVATVPRELPPPLGRVVVRDFRAVRHAPKDCVRVVTWNVERGYRLASVIASLRYEDADAVLLSEVDVGCDRSQMVDVGAEIAAALGLVIVFATEKIHVNDCARDDPSATDADAFGGVEGVAVLSRFDVLDFEAIFLPDASKKNDPRKQRLALRVACAAFDFNRPPLDLVAVHLDAFAGRSSRVDQFQPVIDDWRRRKGMRDDQPAPYVIGGDLNTHNHGVVALHPGMTGDDYWVTRLWRGKGFQTTTWGQTEAEWWQQNVFKDTTLSDPFDKNADGKHNPSVHVGGLKLWAGKLDWLLFDKDALACVAKHASRANQASDHPYLRLDLRLKHRR</sequence>
<organism evidence="2 3">
    <name type="scientific">Chrysophaeum taylorii</name>
    <dbReference type="NCBI Taxonomy" id="2483200"/>
    <lineage>
        <taxon>Eukaryota</taxon>
        <taxon>Sar</taxon>
        <taxon>Stramenopiles</taxon>
        <taxon>Ochrophyta</taxon>
        <taxon>Pelagophyceae</taxon>
        <taxon>Pelagomonadales</taxon>
        <taxon>Pelagomonadaceae</taxon>
        <taxon>Chrysophaeum</taxon>
    </lineage>
</organism>
<dbReference type="Pfam" id="PF03372">
    <property type="entry name" value="Exo_endo_phos"/>
    <property type="match status" value="1"/>
</dbReference>
<reference evidence="2" key="1">
    <citation type="submission" date="2023-01" db="EMBL/GenBank/DDBJ databases">
        <title>Metagenome sequencing of chrysophaentin producing Chrysophaeum taylorii.</title>
        <authorList>
            <person name="Davison J."/>
            <person name="Bewley C."/>
        </authorList>
    </citation>
    <scope>NUCLEOTIDE SEQUENCE</scope>
    <source>
        <strain evidence="2">NIES-1699</strain>
    </source>
</reference>
<evidence type="ECO:0000313" key="2">
    <source>
        <dbReference type="EMBL" id="KAJ8609119.1"/>
    </source>
</evidence>
<protein>
    <recommendedName>
        <fullName evidence="1">Endonuclease/exonuclease/phosphatase domain-containing protein</fullName>
    </recommendedName>
</protein>
<dbReference type="Proteomes" id="UP001230188">
    <property type="component" value="Unassembled WGS sequence"/>
</dbReference>
<proteinExistence type="predicted"/>
<dbReference type="Gene3D" id="3.60.10.10">
    <property type="entry name" value="Endonuclease/exonuclease/phosphatase"/>
    <property type="match status" value="1"/>
</dbReference>
<dbReference type="InterPro" id="IPR036691">
    <property type="entry name" value="Endo/exonu/phosph_ase_sf"/>
</dbReference>
<comment type="caution">
    <text evidence="2">The sequence shown here is derived from an EMBL/GenBank/DDBJ whole genome shotgun (WGS) entry which is preliminary data.</text>
</comment>
<keyword evidence="3" id="KW-1185">Reference proteome</keyword>
<feature type="domain" description="Endonuclease/exonuclease/phosphatase" evidence="1">
    <location>
        <begin position="144"/>
        <end position="368"/>
    </location>
</feature>
<name>A0AAD7UJC0_9STRA</name>
<dbReference type="InterPro" id="IPR005135">
    <property type="entry name" value="Endo/exonuclease/phosphatase"/>
</dbReference>
<gene>
    <name evidence="2" type="ORF">CTAYLR_006063</name>
</gene>
<dbReference type="GO" id="GO:0003824">
    <property type="term" value="F:catalytic activity"/>
    <property type="evidence" value="ECO:0007669"/>
    <property type="project" value="InterPro"/>
</dbReference>
<accession>A0AAD7UJC0</accession>
<evidence type="ECO:0000259" key="1">
    <source>
        <dbReference type="Pfam" id="PF03372"/>
    </source>
</evidence>
<evidence type="ECO:0000313" key="3">
    <source>
        <dbReference type="Proteomes" id="UP001230188"/>
    </source>
</evidence>
<dbReference type="EMBL" id="JAQMWT010000149">
    <property type="protein sequence ID" value="KAJ8609119.1"/>
    <property type="molecule type" value="Genomic_DNA"/>
</dbReference>
<dbReference type="AlphaFoldDB" id="A0AAD7UJC0"/>